<dbReference type="InterPro" id="IPR032710">
    <property type="entry name" value="NTF2-like_dom_sf"/>
</dbReference>
<dbReference type="EMBL" id="RBCJ01000003">
    <property type="protein sequence ID" value="RKN80172.1"/>
    <property type="molecule type" value="Genomic_DNA"/>
</dbReference>
<dbReference type="Pfam" id="PF12893">
    <property type="entry name" value="Lumazine_bd_2"/>
    <property type="match status" value="1"/>
</dbReference>
<reference evidence="2 3" key="1">
    <citation type="submission" date="2018-10" db="EMBL/GenBank/DDBJ databases">
        <title>Ulvibacterium marinum gen. nov., sp. nov., a novel marine bacterium of the family Flavobacteriaceae, isolated from a culture of the green alga Ulva prolifera.</title>
        <authorList>
            <person name="Zhang Z."/>
        </authorList>
    </citation>
    <scope>NUCLEOTIDE SEQUENCE [LARGE SCALE GENOMIC DNA]</scope>
    <source>
        <strain evidence="2 3">CCMM003</strain>
    </source>
</reference>
<dbReference type="OrthoDB" id="9792284at2"/>
<gene>
    <name evidence="2" type="ORF">D7Z94_18210</name>
</gene>
<dbReference type="InterPro" id="IPR039437">
    <property type="entry name" value="FrzH/put_lumazine-bd"/>
</dbReference>
<dbReference type="AlphaFoldDB" id="A0A3B0C3C1"/>
<organism evidence="2 3">
    <name type="scientific">Ulvibacterium marinum</name>
    <dbReference type="NCBI Taxonomy" id="2419782"/>
    <lineage>
        <taxon>Bacteria</taxon>
        <taxon>Pseudomonadati</taxon>
        <taxon>Bacteroidota</taxon>
        <taxon>Flavobacteriia</taxon>
        <taxon>Flavobacteriales</taxon>
        <taxon>Flavobacteriaceae</taxon>
        <taxon>Ulvibacterium</taxon>
    </lineage>
</organism>
<dbReference type="Gene3D" id="3.10.450.50">
    <property type="match status" value="1"/>
</dbReference>
<feature type="signal peptide" evidence="1">
    <location>
        <begin position="1"/>
        <end position="23"/>
    </location>
</feature>
<proteinExistence type="predicted"/>
<name>A0A3B0C3C1_9FLAO</name>
<keyword evidence="3" id="KW-1185">Reference proteome</keyword>
<evidence type="ECO:0008006" key="4">
    <source>
        <dbReference type="Google" id="ProtNLM"/>
    </source>
</evidence>
<evidence type="ECO:0000256" key="1">
    <source>
        <dbReference type="SAM" id="SignalP"/>
    </source>
</evidence>
<comment type="caution">
    <text evidence="2">The sequence shown here is derived from an EMBL/GenBank/DDBJ whole genome shotgun (WGS) entry which is preliminary data.</text>
</comment>
<dbReference type="Proteomes" id="UP000276603">
    <property type="component" value="Unassembled WGS sequence"/>
</dbReference>
<accession>A0A3B0C3C1</accession>
<evidence type="ECO:0000313" key="3">
    <source>
        <dbReference type="Proteomes" id="UP000276603"/>
    </source>
</evidence>
<dbReference type="SUPFAM" id="SSF54427">
    <property type="entry name" value="NTF2-like"/>
    <property type="match status" value="1"/>
</dbReference>
<sequence>MKNNNLVVFLYFLCTVGCTFCNAQDPDDKSLIETIITECYLEPLYLNGNLDKIKEGFHKEFTMYVLYKGEFYATSRAKWIENIKATRSRNLPQKNYSWQFKIIDHEGQTAVVKLCINEEGNLKYIDYLTLYKFQDGWKVITKQFSMF</sequence>
<dbReference type="RefSeq" id="WP_120712981.1">
    <property type="nucleotide sequence ID" value="NZ_RBCJ01000003.1"/>
</dbReference>
<keyword evidence="1" id="KW-0732">Signal</keyword>
<feature type="chain" id="PRO_5017349230" description="Nuclear transport factor 2 family protein" evidence="1">
    <location>
        <begin position="24"/>
        <end position="147"/>
    </location>
</feature>
<protein>
    <recommendedName>
        <fullName evidence="4">Nuclear transport factor 2 family protein</fullName>
    </recommendedName>
</protein>
<evidence type="ECO:0000313" key="2">
    <source>
        <dbReference type="EMBL" id="RKN80172.1"/>
    </source>
</evidence>